<gene>
    <name evidence="2" type="ORF">GCM10009744_54170</name>
</gene>
<reference evidence="2 3" key="1">
    <citation type="journal article" date="2019" name="Int. J. Syst. Evol. Microbiol.">
        <title>The Global Catalogue of Microorganisms (GCM) 10K type strain sequencing project: providing services to taxonomists for standard genome sequencing and annotation.</title>
        <authorList>
            <consortium name="The Broad Institute Genomics Platform"/>
            <consortium name="The Broad Institute Genome Sequencing Center for Infectious Disease"/>
            <person name="Wu L."/>
            <person name="Ma J."/>
        </authorList>
    </citation>
    <scope>NUCLEOTIDE SEQUENCE [LARGE SCALE GENOMIC DNA]</scope>
    <source>
        <strain evidence="2 3">JCM 14306</strain>
    </source>
</reference>
<feature type="domain" description="SGNH hydrolase-type esterase" evidence="1">
    <location>
        <begin position="53"/>
        <end position="257"/>
    </location>
</feature>
<dbReference type="Pfam" id="PF13472">
    <property type="entry name" value="Lipase_GDSL_2"/>
    <property type="match status" value="1"/>
</dbReference>
<keyword evidence="3" id="KW-1185">Reference proteome</keyword>
<dbReference type="Proteomes" id="UP001501319">
    <property type="component" value="Unassembled WGS sequence"/>
</dbReference>
<name>A0ABN2FND8_9ACTN</name>
<evidence type="ECO:0000259" key="1">
    <source>
        <dbReference type="Pfam" id="PF13472"/>
    </source>
</evidence>
<dbReference type="InterPro" id="IPR051532">
    <property type="entry name" value="Ester_Hydrolysis_Enzymes"/>
</dbReference>
<proteinExistence type="predicted"/>
<organism evidence="2 3">
    <name type="scientific">Kribbella alba</name>
    <dbReference type="NCBI Taxonomy" id="190197"/>
    <lineage>
        <taxon>Bacteria</taxon>
        <taxon>Bacillati</taxon>
        <taxon>Actinomycetota</taxon>
        <taxon>Actinomycetes</taxon>
        <taxon>Propionibacteriales</taxon>
        <taxon>Kribbellaceae</taxon>
        <taxon>Kribbella</taxon>
    </lineage>
</organism>
<dbReference type="SUPFAM" id="SSF52266">
    <property type="entry name" value="SGNH hydrolase"/>
    <property type="match status" value="1"/>
</dbReference>
<comment type="caution">
    <text evidence="2">The sequence shown here is derived from an EMBL/GenBank/DDBJ whole genome shotgun (WGS) entry which is preliminary data.</text>
</comment>
<sequence length="275" mass="27784">MAVVVTTVVCAGVLAATSGAGRTALREAVASLPTAHPAPRSAPAEPAALRVVALGDSVTSGGACNCTAFPEVYGGLLGQRTGSKVMVDNRGVGGLDSAGLLGQLGQQDDAAAVAGADVVLLTIGANDFGDHHDQVTAANCANAAGGDCVSQEIGQLSGDLQRILARIRTLRQDKPTTVLVTGYWNVYEDGEVAQKAFSPEGVAATVDLTRRVNAVVASVTGAQGAKYVDLFGPFEKRGKEVTGLLAPDGDHPNAAGHLLIAQVLVQAGLPKLPSS</sequence>
<dbReference type="Gene3D" id="3.40.50.1110">
    <property type="entry name" value="SGNH hydrolase"/>
    <property type="match status" value="1"/>
</dbReference>
<dbReference type="InterPro" id="IPR013830">
    <property type="entry name" value="SGNH_hydro"/>
</dbReference>
<dbReference type="PANTHER" id="PTHR30383">
    <property type="entry name" value="THIOESTERASE 1/PROTEASE 1/LYSOPHOSPHOLIPASE L1"/>
    <property type="match status" value="1"/>
</dbReference>
<dbReference type="InterPro" id="IPR036514">
    <property type="entry name" value="SGNH_hydro_sf"/>
</dbReference>
<dbReference type="RefSeq" id="WP_344114997.1">
    <property type="nucleotide sequence ID" value="NZ_BAAANE010000009.1"/>
</dbReference>
<evidence type="ECO:0000313" key="2">
    <source>
        <dbReference type="EMBL" id="GAA1654878.1"/>
    </source>
</evidence>
<dbReference type="EMBL" id="BAAANE010000009">
    <property type="protein sequence ID" value="GAA1654878.1"/>
    <property type="molecule type" value="Genomic_DNA"/>
</dbReference>
<protein>
    <recommendedName>
        <fullName evidence="1">SGNH hydrolase-type esterase domain-containing protein</fullName>
    </recommendedName>
</protein>
<accession>A0ABN2FND8</accession>
<evidence type="ECO:0000313" key="3">
    <source>
        <dbReference type="Proteomes" id="UP001501319"/>
    </source>
</evidence>
<dbReference type="PANTHER" id="PTHR30383:SF5">
    <property type="entry name" value="SGNH HYDROLASE-TYPE ESTERASE DOMAIN-CONTAINING PROTEIN"/>
    <property type="match status" value="1"/>
</dbReference>
<dbReference type="CDD" id="cd00229">
    <property type="entry name" value="SGNH_hydrolase"/>
    <property type="match status" value="1"/>
</dbReference>